<dbReference type="PaxDb" id="243159-AFE_1196"/>
<dbReference type="Proteomes" id="UP000001362">
    <property type="component" value="Chromosome"/>
</dbReference>
<evidence type="ECO:0000313" key="2">
    <source>
        <dbReference type="Proteomes" id="UP000001362"/>
    </source>
</evidence>
<organism evidence="1 2">
    <name type="scientific">Acidithiobacillus ferrooxidans (strain ATCC 23270 / DSM 14882 / CIP 104768 / NCIMB 8455)</name>
    <name type="common">Ferrobacillus ferrooxidans (strain ATCC 23270)</name>
    <dbReference type="NCBI Taxonomy" id="243159"/>
    <lineage>
        <taxon>Bacteria</taxon>
        <taxon>Pseudomonadati</taxon>
        <taxon>Pseudomonadota</taxon>
        <taxon>Acidithiobacillia</taxon>
        <taxon>Acidithiobacillales</taxon>
        <taxon>Acidithiobacillaceae</taxon>
        <taxon>Acidithiobacillus</taxon>
    </lineage>
</organism>
<name>B7J8M9_ACIF2</name>
<sequence>MFILNSEKFNLGTLCGDCANVKTFFGIDCRACISEQMQTPGQIWYVL</sequence>
<proteinExistence type="predicted"/>
<evidence type="ECO:0000313" key="1">
    <source>
        <dbReference type="EMBL" id="ACK79336.1"/>
    </source>
</evidence>
<dbReference type="EMBL" id="CP001219">
    <property type="protein sequence ID" value="ACK79336.1"/>
    <property type="molecule type" value="Genomic_DNA"/>
</dbReference>
<reference evidence="1 2" key="1">
    <citation type="journal article" date="2008" name="BMC Genomics">
        <title>Acidithiobacillus ferrooxidans metabolism: from genome sequence to industrial applications.</title>
        <authorList>
            <person name="Valdes J."/>
            <person name="Pedroso I."/>
            <person name="Quatrini R."/>
            <person name="Dodson R.J."/>
            <person name="Tettelin H."/>
            <person name="Blake R.II."/>
            <person name="Eisen J.A."/>
            <person name="Holmes D.S."/>
        </authorList>
    </citation>
    <scope>NUCLEOTIDE SEQUENCE [LARGE SCALE GENOMIC DNA]</scope>
    <source>
        <strain evidence="2">ATCC 23270 / DSM 14882 / CIP 104768 / NCIMB 8455</strain>
    </source>
</reference>
<accession>B7J8M9</accession>
<dbReference type="AlphaFoldDB" id="B7J8M9"/>
<gene>
    <name evidence="1" type="ordered locus">AFE_1196</name>
</gene>
<dbReference type="KEGG" id="afr:AFE_1196"/>
<dbReference type="HOGENOM" id="CLU_3163478_0_0_6"/>
<keyword evidence="2" id="KW-1185">Reference proteome</keyword>
<protein>
    <submittedName>
        <fullName evidence="1">Uncharacterized protein</fullName>
    </submittedName>
</protein>